<keyword evidence="2" id="KW-0285">Flavoprotein</keyword>
<dbReference type="EMBL" id="MCGR01000002">
    <property type="protein sequence ID" value="ORY91510.1"/>
    <property type="molecule type" value="Genomic_DNA"/>
</dbReference>
<dbReference type="Gene3D" id="3.30.9.10">
    <property type="entry name" value="D-Amino Acid Oxidase, subunit A, domain 2"/>
    <property type="match status" value="1"/>
</dbReference>
<dbReference type="InterPro" id="IPR050641">
    <property type="entry name" value="RIFMO-like"/>
</dbReference>
<keyword evidence="8" id="KW-1185">Reference proteome</keyword>
<sequence length="585" mass="64028">MSPALLLEPIKADVVVVGGGPIGLLVAYQLARFGVEPYIVEQDDKSNAPIYGRATTLWPRSLELLDALGLADHLLERGVVSKTGVNFRGGKSAPGGLDFAQRMDRHGDTRYQFALHMRQRLTERAIEQGLDDLDCKIHHQHKLLSWVEDDDTTTSDYPVRCTMQAPDGSVYEVECKYLVGADGGKSPIRKAAKIPFLGEGNGAKWIRMDALVKTNMPLCRQLNSVQSENHGLVLFAPIDAGRTRIGYVFSKELQEKYGEDGVVSEEVAMAEAKKAVAPFELEFVKVDWVTLYGIGQRIASTFIQGRVILAGDSAHTHSSGSAQGLNTGTFDATNLAWKLALEIRGLAKKSLVASYDEERRASVQQVIDNDVIISSLISGQLPPKFAGRTENPRDILTEWFSSSTNQLFTLGLGVSYPSSNLLNRETPDWPTSTVIPGQRGPDCKVSRVGTAETIWLQRILVNDGRYNLVVFTGDTSRTLPSLQHLQSYLASDKSFTKRFPARKLFRFVTVILGEGIGAEEYSGIAPVGAPYFDPLRVAHETYGVDTTRGAVAVFRPDGYLATVVGLEEASVLSDYFAGFLVEGAH</sequence>
<evidence type="ECO:0000256" key="4">
    <source>
        <dbReference type="ARBA" id="ARBA00023002"/>
    </source>
</evidence>
<evidence type="ECO:0000259" key="5">
    <source>
        <dbReference type="Pfam" id="PF01494"/>
    </source>
</evidence>
<evidence type="ECO:0000256" key="1">
    <source>
        <dbReference type="ARBA" id="ARBA00007801"/>
    </source>
</evidence>
<dbReference type="STRING" id="106004.A0A1Y2G3Y8"/>
<keyword evidence="3" id="KW-0274">FAD</keyword>
<proteinExistence type="inferred from homology"/>
<name>A0A1Y2G3Y8_9BASI</name>
<evidence type="ECO:0000313" key="8">
    <source>
        <dbReference type="Proteomes" id="UP000193467"/>
    </source>
</evidence>
<protein>
    <submittedName>
        <fullName evidence="7">FAD binding domain-domain-containing protein</fullName>
    </submittedName>
</protein>
<dbReference type="GO" id="GO:0071949">
    <property type="term" value="F:FAD binding"/>
    <property type="evidence" value="ECO:0007669"/>
    <property type="project" value="InterPro"/>
</dbReference>
<dbReference type="PRINTS" id="PR00420">
    <property type="entry name" value="RNGMNOXGNASE"/>
</dbReference>
<keyword evidence="4" id="KW-0560">Oxidoreductase</keyword>
<dbReference type="SUPFAM" id="SSF54373">
    <property type="entry name" value="FAD-linked reductases, C-terminal domain"/>
    <property type="match status" value="1"/>
</dbReference>
<dbReference type="Gene3D" id="3.50.50.60">
    <property type="entry name" value="FAD/NAD(P)-binding domain"/>
    <property type="match status" value="1"/>
</dbReference>
<dbReference type="InterPro" id="IPR002938">
    <property type="entry name" value="FAD-bd"/>
</dbReference>
<comment type="similarity">
    <text evidence="1">Belongs to the PheA/TfdB FAD monooxygenase family.</text>
</comment>
<feature type="domain" description="Phenol hydroxylase-like C-terminal dimerisation" evidence="6">
    <location>
        <begin position="414"/>
        <end position="501"/>
    </location>
</feature>
<feature type="domain" description="FAD-binding" evidence="5">
    <location>
        <begin position="12"/>
        <end position="369"/>
    </location>
</feature>
<dbReference type="SUPFAM" id="SSF51905">
    <property type="entry name" value="FAD/NAD(P)-binding domain"/>
    <property type="match status" value="1"/>
</dbReference>
<dbReference type="InterPro" id="IPR012941">
    <property type="entry name" value="Phe_hydrox_C_dim_dom"/>
</dbReference>
<reference evidence="7 8" key="1">
    <citation type="submission" date="2016-07" db="EMBL/GenBank/DDBJ databases">
        <title>Pervasive Adenine N6-methylation of Active Genes in Fungi.</title>
        <authorList>
            <consortium name="DOE Joint Genome Institute"/>
            <person name="Mondo S.J."/>
            <person name="Dannebaum R.O."/>
            <person name="Kuo R.C."/>
            <person name="Labutti K."/>
            <person name="Haridas S."/>
            <person name="Kuo A."/>
            <person name="Salamov A."/>
            <person name="Ahrendt S.R."/>
            <person name="Lipzen A."/>
            <person name="Sullivan W."/>
            <person name="Andreopoulos W.B."/>
            <person name="Clum A."/>
            <person name="Lindquist E."/>
            <person name="Daum C."/>
            <person name="Ramamoorthy G.K."/>
            <person name="Gryganskyi A."/>
            <person name="Culley D."/>
            <person name="Magnuson J.K."/>
            <person name="James T.Y."/>
            <person name="O'Malley M.A."/>
            <person name="Stajich J.E."/>
            <person name="Spatafora J.W."/>
            <person name="Visel A."/>
            <person name="Grigoriev I.V."/>
        </authorList>
    </citation>
    <scope>NUCLEOTIDE SEQUENCE [LARGE SCALE GENOMIC DNA]</scope>
    <source>
        <strain evidence="7 8">62-1032</strain>
    </source>
</reference>
<dbReference type="InParanoid" id="A0A1Y2G3Y8"/>
<dbReference type="OrthoDB" id="1716816at2759"/>
<evidence type="ECO:0000256" key="3">
    <source>
        <dbReference type="ARBA" id="ARBA00022827"/>
    </source>
</evidence>
<dbReference type="Pfam" id="PF07976">
    <property type="entry name" value="Phe_hydrox_dim"/>
    <property type="match status" value="2"/>
</dbReference>
<accession>A0A1Y2G3Y8</accession>
<dbReference type="Pfam" id="PF01494">
    <property type="entry name" value="FAD_binding_3"/>
    <property type="match status" value="1"/>
</dbReference>
<dbReference type="InterPro" id="IPR036188">
    <property type="entry name" value="FAD/NAD-bd_sf"/>
</dbReference>
<gene>
    <name evidence="7" type="ORF">BCR35DRAFT_68668</name>
</gene>
<dbReference type="SUPFAM" id="SSF52833">
    <property type="entry name" value="Thioredoxin-like"/>
    <property type="match status" value="1"/>
</dbReference>
<dbReference type="Proteomes" id="UP000193467">
    <property type="component" value="Unassembled WGS sequence"/>
</dbReference>
<dbReference type="InterPro" id="IPR036249">
    <property type="entry name" value="Thioredoxin-like_sf"/>
</dbReference>
<comment type="caution">
    <text evidence="7">The sequence shown here is derived from an EMBL/GenBank/DDBJ whole genome shotgun (WGS) entry which is preliminary data.</text>
</comment>
<evidence type="ECO:0000259" key="6">
    <source>
        <dbReference type="Pfam" id="PF07976"/>
    </source>
</evidence>
<organism evidence="7 8">
    <name type="scientific">Leucosporidium creatinivorum</name>
    <dbReference type="NCBI Taxonomy" id="106004"/>
    <lineage>
        <taxon>Eukaryota</taxon>
        <taxon>Fungi</taxon>
        <taxon>Dikarya</taxon>
        <taxon>Basidiomycota</taxon>
        <taxon>Pucciniomycotina</taxon>
        <taxon>Microbotryomycetes</taxon>
        <taxon>Leucosporidiales</taxon>
        <taxon>Leucosporidium</taxon>
    </lineage>
</organism>
<feature type="domain" description="Phenol hydroxylase-like C-terminal dimerisation" evidence="6">
    <location>
        <begin position="538"/>
        <end position="582"/>
    </location>
</feature>
<evidence type="ECO:0000313" key="7">
    <source>
        <dbReference type="EMBL" id="ORY91510.1"/>
    </source>
</evidence>
<dbReference type="InterPro" id="IPR038220">
    <property type="entry name" value="PHOX_C_sf"/>
</dbReference>
<evidence type="ECO:0000256" key="2">
    <source>
        <dbReference type="ARBA" id="ARBA00022630"/>
    </source>
</evidence>
<dbReference type="Gene3D" id="3.40.30.20">
    <property type="match status" value="1"/>
</dbReference>
<dbReference type="GO" id="GO:0016709">
    <property type="term" value="F:oxidoreductase activity, acting on paired donors, with incorporation or reduction of molecular oxygen, NAD(P)H as one donor, and incorporation of one atom of oxygen"/>
    <property type="evidence" value="ECO:0007669"/>
    <property type="project" value="UniProtKB-ARBA"/>
</dbReference>
<dbReference type="PANTHER" id="PTHR43004">
    <property type="entry name" value="TRK SYSTEM POTASSIUM UPTAKE PROTEIN"/>
    <property type="match status" value="1"/>
</dbReference>
<dbReference type="PANTHER" id="PTHR43004:SF5">
    <property type="entry name" value="FAD-BINDING DOMAIN-CONTAINING PROTEIN"/>
    <property type="match status" value="1"/>
</dbReference>
<dbReference type="AlphaFoldDB" id="A0A1Y2G3Y8"/>